<dbReference type="AlphaFoldDB" id="A0A1S2VLC5"/>
<evidence type="ECO:0000313" key="1">
    <source>
        <dbReference type="EMBL" id="OIN59553.1"/>
    </source>
</evidence>
<accession>A0A1S2VLC5</accession>
<evidence type="ECO:0000313" key="2">
    <source>
        <dbReference type="Proteomes" id="UP000181790"/>
    </source>
</evidence>
<keyword evidence="2" id="KW-1185">Reference proteome</keyword>
<evidence type="ECO:0008006" key="3">
    <source>
        <dbReference type="Google" id="ProtNLM"/>
    </source>
</evidence>
<name>A0A1S2VLC5_9BACT</name>
<reference evidence="1 2" key="1">
    <citation type="submission" date="2016-10" db="EMBL/GenBank/DDBJ databases">
        <title>Arsenicibacter rosenii gen. nov., sp. nov., an efficient arsenic-methylating bacterium isolated from an arsenic-contaminated paddy soil.</title>
        <authorList>
            <person name="Huang K."/>
        </authorList>
    </citation>
    <scope>NUCLEOTIDE SEQUENCE [LARGE SCALE GENOMIC DNA]</scope>
    <source>
        <strain evidence="1 2">SM-1</strain>
    </source>
</reference>
<dbReference type="PROSITE" id="PS51257">
    <property type="entry name" value="PROKAR_LIPOPROTEIN"/>
    <property type="match status" value="1"/>
</dbReference>
<gene>
    <name evidence="1" type="ORF">BLX24_06665</name>
</gene>
<proteinExistence type="predicted"/>
<dbReference type="EMBL" id="MORL01000003">
    <property type="protein sequence ID" value="OIN59553.1"/>
    <property type="molecule type" value="Genomic_DNA"/>
</dbReference>
<comment type="caution">
    <text evidence="1">The sequence shown here is derived from an EMBL/GenBank/DDBJ whole genome shotgun (WGS) entry which is preliminary data.</text>
</comment>
<dbReference type="Proteomes" id="UP000181790">
    <property type="component" value="Unassembled WGS sequence"/>
</dbReference>
<dbReference type="OrthoDB" id="853480at2"/>
<protein>
    <recommendedName>
        <fullName evidence="3">LVIVD repeat-containing protein</fullName>
    </recommendedName>
</protein>
<sequence length="179" mass="20290">MHKPFPHRHVWLMAGLLALTGCYYDYTDDRLSAKTGYRPVYASYEEVRQIQTLTPQPLKAPGKIYIKDKFLFINEIDKGIHVVDNSDPAKPVRISFIAIRGNRDIAVKDSILYADNAVDLVALNIANPRNVRVVKRVENSFPYPAYPPQTNVTFECADPAKGVVIGWEQAELVNPKCFR</sequence>
<dbReference type="RefSeq" id="WP_071502350.1">
    <property type="nucleotide sequence ID" value="NZ_MORL01000003.1"/>
</dbReference>
<organism evidence="1 2">
    <name type="scientific">Arsenicibacter rosenii</name>
    <dbReference type="NCBI Taxonomy" id="1750698"/>
    <lineage>
        <taxon>Bacteria</taxon>
        <taxon>Pseudomonadati</taxon>
        <taxon>Bacteroidota</taxon>
        <taxon>Cytophagia</taxon>
        <taxon>Cytophagales</taxon>
        <taxon>Spirosomataceae</taxon>
        <taxon>Arsenicibacter</taxon>
    </lineage>
</organism>